<feature type="domain" description="CNNM transmembrane" evidence="13">
    <location>
        <begin position="3"/>
        <end position="189"/>
    </location>
</feature>
<evidence type="ECO:0000256" key="7">
    <source>
        <dbReference type="ARBA" id="ARBA00023122"/>
    </source>
</evidence>
<dbReference type="Pfam" id="PF03471">
    <property type="entry name" value="CorC_HlyC"/>
    <property type="match status" value="1"/>
</dbReference>
<dbReference type="InterPro" id="IPR016169">
    <property type="entry name" value="FAD-bd_PCMH_sub2"/>
</dbReference>
<evidence type="ECO:0000256" key="5">
    <source>
        <dbReference type="ARBA" id="ARBA00022737"/>
    </source>
</evidence>
<comment type="caution">
    <text evidence="14">The sequence shown here is derived from an EMBL/GenBank/DDBJ whole genome shotgun (WGS) entry which is preliminary data.</text>
</comment>
<name>A0ABX0T8C3_9MICO</name>
<comment type="similarity">
    <text evidence="2">Belongs to the UPF0053 family.</text>
</comment>
<evidence type="ECO:0000256" key="2">
    <source>
        <dbReference type="ARBA" id="ARBA00006337"/>
    </source>
</evidence>
<evidence type="ECO:0000256" key="11">
    <source>
        <dbReference type="SAM" id="Phobius"/>
    </source>
</evidence>
<dbReference type="PANTHER" id="PTHR22777">
    <property type="entry name" value="HEMOLYSIN-RELATED"/>
    <property type="match status" value="1"/>
</dbReference>
<keyword evidence="4 10" id="KW-0812">Transmembrane</keyword>
<evidence type="ECO:0000256" key="9">
    <source>
        <dbReference type="PROSITE-ProRule" id="PRU00703"/>
    </source>
</evidence>
<evidence type="ECO:0000256" key="10">
    <source>
        <dbReference type="PROSITE-ProRule" id="PRU01193"/>
    </source>
</evidence>
<gene>
    <name evidence="14" type="ORF">E9228_000689</name>
</gene>
<dbReference type="SMART" id="SM01091">
    <property type="entry name" value="CorC_HlyC"/>
    <property type="match status" value="1"/>
</dbReference>
<dbReference type="SUPFAM" id="SSF54631">
    <property type="entry name" value="CBS-domain pair"/>
    <property type="match status" value="1"/>
</dbReference>
<evidence type="ECO:0000256" key="8">
    <source>
        <dbReference type="ARBA" id="ARBA00023136"/>
    </source>
</evidence>
<evidence type="ECO:0000313" key="15">
    <source>
        <dbReference type="Proteomes" id="UP001318300"/>
    </source>
</evidence>
<dbReference type="InterPro" id="IPR036318">
    <property type="entry name" value="FAD-bd_PCMH-like_sf"/>
</dbReference>
<evidence type="ECO:0000259" key="13">
    <source>
        <dbReference type="PROSITE" id="PS51846"/>
    </source>
</evidence>
<reference evidence="14 15" key="1">
    <citation type="submission" date="2020-03" db="EMBL/GenBank/DDBJ databases">
        <title>Above-ground endophytic microbial communities from plants in different locations in the United States.</title>
        <authorList>
            <person name="Frank C."/>
        </authorList>
    </citation>
    <scope>NUCLEOTIDE SEQUENCE [LARGE SCALE GENOMIC DNA]</scope>
    <source>
        <strain evidence="14 15">WW7</strain>
    </source>
</reference>
<organism evidence="14 15">
    <name type="scientific">Curtobacterium salicis</name>
    <dbReference type="NCBI Taxonomy" id="1779862"/>
    <lineage>
        <taxon>Bacteria</taxon>
        <taxon>Bacillati</taxon>
        <taxon>Actinomycetota</taxon>
        <taxon>Actinomycetes</taxon>
        <taxon>Micrococcales</taxon>
        <taxon>Microbacteriaceae</taxon>
        <taxon>Curtobacterium</taxon>
    </lineage>
</organism>
<dbReference type="SUPFAM" id="SSF56176">
    <property type="entry name" value="FAD-binding/transporter-associated domain-like"/>
    <property type="match status" value="1"/>
</dbReference>
<dbReference type="PROSITE" id="PS51371">
    <property type="entry name" value="CBS"/>
    <property type="match status" value="2"/>
</dbReference>
<evidence type="ECO:0000256" key="6">
    <source>
        <dbReference type="ARBA" id="ARBA00022989"/>
    </source>
</evidence>
<dbReference type="Pfam" id="PF01595">
    <property type="entry name" value="CNNM"/>
    <property type="match status" value="1"/>
</dbReference>
<evidence type="ECO:0000313" key="14">
    <source>
        <dbReference type="EMBL" id="NII40070.1"/>
    </source>
</evidence>
<feature type="domain" description="CBS" evidence="12">
    <location>
        <begin position="275"/>
        <end position="332"/>
    </location>
</feature>
<evidence type="ECO:0000259" key="12">
    <source>
        <dbReference type="PROSITE" id="PS51371"/>
    </source>
</evidence>
<accession>A0ABX0T8C3</accession>
<dbReference type="PANTHER" id="PTHR22777:SF32">
    <property type="entry name" value="UPF0053 INNER MEMBRANE PROTEIN YFJD"/>
    <property type="match status" value="1"/>
</dbReference>
<dbReference type="PROSITE" id="PS51846">
    <property type="entry name" value="CNNM"/>
    <property type="match status" value="1"/>
</dbReference>
<feature type="transmembrane region" description="Helical" evidence="11">
    <location>
        <begin position="92"/>
        <end position="111"/>
    </location>
</feature>
<dbReference type="InterPro" id="IPR005170">
    <property type="entry name" value="Transptr-assoc_dom"/>
</dbReference>
<evidence type="ECO:0000256" key="4">
    <source>
        <dbReference type="ARBA" id="ARBA00022692"/>
    </source>
</evidence>
<dbReference type="Proteomes" id="UP001318300">
    <property type="component" value="Unassembled WGS sequence"/>
</dbReference>
<dbReference type="Pfam" id="PF00571">
    <property type="entry name" value="CBS"/>
    <property type="match status" value="2"/>
</dbReference>
<dbReference type="Gene3D" id="3.30.465.10">
    <property type="match status" value="1"/>
</dbReference>
<keyword evidence="8 10" id="KW-0472">Membrane</keyword>
<dbReference type="Gene3D" id="3.10.580.10">
    <property type="entry name" value="CBS-domain"/>
    <property type="match status" value="1"/>
</dbReference>
<feature type="domain" description="CBS" evidence="12">
    <location>
        <begin position="208"/>
        <end position="267"/>
    </location>
</feature>
<dbReference type="InterPro" id="IPR044751">
    <property type="entry name" value="Ion_transp-like_CBS"/>
</dbReference>
<keyword evidence="3" id="KW-1003">Cell membrane</keyword>
<protein>
    <submittedName>
        <fullName evidence="14">CBS domain containing-hemolysin-like protein</fullName>
    </submittedName>
</protein>
<keyword evidence="15" id="KW-1185">Reference proteome</keyword>
<dbReference type="EMBL" id="JAAOYO010000001">
    <property type="protein sequence ID" value="NII40070.1"/>
    <property type="molecule type" value="Genomic_DNA"/>
</dbReference>
<evidence type="ECO:0000256" key="1">
    <source>
        <dbReference type="ARBA" id="ARBA00004651"/>
    </source>
</evidence>
<dbReference type="CDD" id="cd04590">
    <property type="entry name" value="CBS_pair_CorC_HlyC_assoc"/>
    <property type="match status" value="1"/>
</dbReference>
<keyword evidence="6 10" id="KW-1133">Transmembrane helix</keyword>
<keyword evidence="5" id="KW-0677">Repeat</keyword>
<dbReference type="SMART" id="SM00116">
    <property type="entry name" value="CBS"/>
    <property type="match status" value="2"/>
</dbReference>
<evidence type="ECO:0000256" key="3">
    <source>
        <dbReference type="ARBA" id="ARBA00022475"/>
    </source>
</evidence>
<keyword evidence="7 9" id="KW-0129">CBS domain</keyword>
<proteinExistence type="inferred from homology"/>
<dbReference type="InterPro" id="IPR046342">
    <property type="entry name" value="CBS_dom_sf"/>
</dbReference>
<sequence length="443" mass="47034">MTAVLLVAGLLAVAFLLVVLGGLLAAADSALSVLSRADLDEIARGSKRRRAIEALADDPGAHVNALNFFRVLAETAAAVLVTIALVTVFDTWWVALIVSAAVMTAVSFVLVGSSPRSVGRAHAEGIIAATGGLVRGVRIVLGPLAGLLVAIGDRVTPGRVRSASSVSSEEQLLSLVDEATESNVLEADDRELIHSVFAFSDTLVREVMVPRTDMVTADAGDTIAAVMEQFLATGVSRMPVIGRDSDDVLGVAYLRDLARGLYERPEVGTRPVRTMLRPAEFLPESKPADETLRHMQLAKNHLVLVVDEYGGVAGLVTMEDLIEELVGDISDEYDRAVVDRAEIEPGRWRISARLPIDELGDLFGIELDDDDVDTAGGLLTKELGHLPSAGDTVTVSGVLLIADRVEGKRRHLITVVAERTADLASAEQAFGDSDHSTTGTRTP</sequence>
<comment type="subcellular location">
    <subcellularLocation>
        <location evidence="1">Cell membrane</location>
        <topology evidence="1">Multi-pass membrane protein</topology>
    </subcellularLocation>
</comment>
<dbReference type="InterPro" id="IPR000644">
    <property type="entry name" value="CBS_dom"/>
</dbReference>
<dbReference type="InterPro" id="IPR002550">
    <property type="entry name" value="CNNM"/>
</dbReference>